<protein>
    <submittedName>
        <fullName evidence="4">CALML3 protein</fullName>
    </submittedName>
</protein>
<proteinExistence type="predicted"/>
<feature type="domain" description="EF-hand" evidence="3">
    <location>
        <begin position="80"/>
        <end position="115"/>
    </location>
</feature>
<gene>
    <name evidence="4" type="primary">CALML3</name>
    <name evidence="4" type="ORF">BLAG_LOCUS17438</name>
</gene>
<dbReference type="PROSITE" id="PS50222">
    <property type="entry name" value="EF_HAND_2"/>
    <property type="match status" value="3"/>
</dbReference>
<dbReference type="FunFam" id="1.10.238.10:FF:000003">
    <property type="entry name" value="Calmodulin A"/>
    <property type="match status" value="1"/>
</dbReference>
<dbReference type="GO" id="GO:0016460">
    <property type="term" value="C:myosin II complex"/>
    <property type="evidence" value="ECO:0007669"/>
    <property type="project" value="TreeGrafter"/>
</dbReference>
<dbReference type="InterPro" id="IPR050230">
    <property type="entry name" value="CALM/Myosin/TropC-like"/>
</dbReference>
<dbReference type="Gene3D" id="1.10.238.10">
    <property type="entry name" value="EF-hand"/>
    <property type="match status" value="2"/>
</dbReference>
<dbReference type="Pfam" id="PF13499">
    <property type="entry name" value="EF-hand_7"/>
    <property type="match status" value="2"/>
</dbReference>
<feature type="domain" description="EF-hand" evidence="3">
    <location>
        <begin position="47"/>
        <end position="76"/>
    </location>
</feature>
<evidence type="ECO:0000256" key="1">
    <source>
        <dbReference type="ARBA" id="ARBA00022737"/>
    </source>
</evidence>
<keyword evidence="5" id="KW-1185">Reference proteome</keyword>
<evidence type="ECO:0000259" key="3">
    <source>
        <dbReference type="PROSITE" id="PS50222"/>
    </source>
</evidence>
<organism evidence="4 5">
    <name type="scientific">Branchiostoma lanceolatum</name>
    <name type="common">Common lancelet</name>
    <name type="synonym">Amphioxus lanceolatum</name>
    <dbReference type="NCBI Taxonomy" id="7740"/>
    <lineage>
        <taxon>Eukaryota</taxon>
        <taxon>Metazoa</taxon>
        <taxon>Chordata</taxon>
        <taxon>Cephalochordata</taxon>
        <taxon>Leptocardii</taxon>
        <taxon>Amphioxiformes</taxon>
        <taxon>Branchiostomatidae</taxon>
        <taxon>Branchiostoma</taxon>
    </lineage>
</organism>
<dbReference type="PROSITE" id="PS00018">
    <property type="entry name" value="EF_HAND_1"/>
    <property type="match status" value="2"/>
</dbReference>
<dbReference type="InterPro" id="IPR011992">
    <property type="entry name" value="EF-hand-dom_pair"/>
</dbReference>
<evidence type="ECO:0000313" key="4">
    <source>
        <dbReference type="EMBL" id="CAH1262325.1"/>
    </source>
</evidence>
<dbReference type="InterPro" id="IPR018247">
    <property type="entry name" value="EF_Hand_1_Ca_BS"/>
</dbReference>
<name>A0A8J9ZT58_BRALA</name>
<accession>A0A8J9ZT58</accession>
<dbReference type="EMBL" id="OV696689">
    <property type="protein sequence ID" value="CAH1262325.1"/>
    <property type="molecule type" value="Genomic_DNA"/>
</dbReference>
<evidence type="ECO:0000256" key="2">
    <source>
        <dbReference type="ARBA" id="ARBA00022837"/>
    </source>
</evidence>
<reference evidence="4" key="1">
    <citation type="submission" date="2022-01" db="EMBL/GenBank/DDBJ databases">
        <authorList>
            <person name="Braso-Vives M."/>
        </authorList>
    </citation>
    <scope>NUCLEOTIDE SEQUENCE</scope>
</reference>
<keyword evidence="1" id="KW-0677">Repeat</keyword>
<dbReference type="SUPFAM" id="SSF47473">
    <property type="entry name" value="EF-hand"/>
    <property type="match status" value="1"/>
</dbReference>
<dbReference type="PANTHER" id="PTHR23048">
    <property type="entry name" value="MYOSIN LIGHT CHAIN 1, 3"/>
    <property type="match status" value="1"/>
</dbReference>
<dbReference type="CDD" id="cd00051">
    <property type="entry name" value="EFh"/>
    <property type="match status" value="1"/>
</dbReference>
<sequence length="146" mass="16713">MATRQLTKEEIDQINQFLLNDKDGSGTVKAQEIIDFRDAMGVDQTEEEKQKYRDWVKSIDSNGDGAVSVEEFLAMMDKNISLDSPLEYFKFFDKDGSGFITKDEIRQAMSEMGQELSDTELESMMEKYDTSADGNINYEEFLKSLV</sequence>
<dbReference type="InterPro" id="IPR002048">
    <property type="entry name" value="EF_hand_dom"/>
</dbReference>
<evidence type="ECO:0000313" key="5">
    <source>
        <dbReference type="Proteomes" id="UP000838412"/>
    </source>
</evidence>
<dbReference type="OrthoDB" id="10015547at2759"/>
<dbReference type="SMART" id="SM00054">
    <property type="entry name" value="EFh"/>
    <property type="match status" value="4"/>
</dbReference>
<keyword evidence="2" id="KW-0106">Calcium</keyword>
<feature type="domain" description="EF-hand" evidence="3">
    <location>
        <begin position="116"/>
        <end position="146"/>
    </location>
</feature>
<dbReference type="AlphaFoldDB" id="A0A8J9ZT58"/>
<dbReference type="PANTHER" id="PTHR23048:SF0">
    <property type="entry name" value="CALMODULIN LIKE 3"/>
    <property type="match status" value="1"/>
</dbReference>
<dbReference type="Proteomes" id="UP000838412">
    <property type="component" value="Chromosome 4"/>
</dbReference>
<dbReference type="GO" id="GO:0005509">
    <property type="term" value="F:calcium ion binding"/>
    <property type="evidence" value="ECO:0007669"/>
    <property type="project" value="InterPro"/>
</dbReference>